<gene>
    <name evidence="2" type="ordered locus">Rahaq_2545</name>
</gene>
<dbReference type="KEGG" id="rah:Rahaq_2545"/>
<name>A0A0H3FGX8_RAHSY</name>
<evidence type="ECO:0000313" key="3">
    <source>
        <dbReference type="Proteomes" id="UP000007257"/>
    </source>
</evidence>
<evidence type="ECO:0000256" key="1">
    <source>
        <dbReference type="SAM" id="MobiDB-lite"/>
    </source>
</evidence>
<proteinExistence type="predicted"/>
<feature type="region of interest" description="Disordered" evidence="1">
    <location>
        <begin position="1"/>
        <end position="22"/>
    </location>
</feature>
<dbReference type="Pfam" id="PF10809">
    <property type="entry name" value="DUF2732"/>
    <property type="match status" value="1"/>
</dbReference>
<reference evidence="3" key="1">
    <citation type="submission" date="2011-01" db="EMBL/GenBank/DDBJ databases">
        <title>Complete sequence of chromosome of Rahnella sp. Y9602.</title>
        <authorList>
            <consortium name="US DOE Joint Genome Institute"/>
            <person name="Lucas S."/>
            <person name="Copeland A."/>
            <person name="Lapidus A."/>
            <person name="Cheng J.-F."/>
            <person name="Goodwin L."/>
            <person name="Pitluck S."/>
            <person name="Lu M."/>
            <person name="Detter J.C."/>
            <person name="Han C."/>
            <person name="Tapia R."/>
            <person name="Land M."/>
            <person name="Hauser L."/>
            <person name="Kyrpides N."/>
            <person name="Ivanova N."/>
            <person name="Ovchinnikova G."/>
            <person name="Pagani I."/>
            <person name="Sobecky P.A."/>
            <person name="Martinez R.J."/>
            <person name="Woyke T."/>
        </authorList>
    </citation>
    <scope>NUCLEOTIDE SEQUENCE [LARGE SCALE GENOMIC DNA]</scope>
    <source>
        <strain evidence="3">Y9602</strain>
    </source>
</reference>
<dbReference type="HOGENOM" id="CLU_2495629_0_0_6"/>
<feature type="compositionally biased region" description="Basic and acidic residues" evidence="1">
    <location>
        <begin position="1"/>
        <end position="10"/>
    </location>
</feature>
<dbReference type="RefSeq" id="WP_013575852.1">
    <property type="nucleotide sequence ID" value="NZ_JAFMPA010000075.1"/>
</dbReference>
<dbReference type="Proteomes" id="UP000007257">
    <property type="component" value="Chromosome"/>
</dbReference>
<evidence type="ECO:0000313" key="2">
    <source>
        <dbReference type="EMBL" id="ADW74152.1"/>
    </source>
</evidence>
<dbReference type="EMBL" id="CP002505">
    <property type="protein sequence ID" value="ADW74152.1"/>
    <property type="molecule type" value="Genomic_DNA"/>
</dbReference>
<protein>
    <submittedName>
        <fullName evidence="2">Uncharacterized protein</fullName>
    </submittedName>
</protein>
<organism evidence="2 3">
    <name type="scientific">Rahnella sp. (strain Y9602)</name>
    <dbReference type="NCBI Taxonomy" id="2703885"/>
    <lineage>
        <taxon>Bacteria</taxon>
        <taxon>Pseudomonadati</taxon>
        <taxon>Pseudomonadota</taxon>
        <taxon>Gammaproteobacteria</taxon>
        <taxon>Enterobacterales</taxon>
        <taxon>Yersiniaceae</taxon>
        <taxon>Rahnella</taxon>
    </lineage>
</organism>
<dbReference type="InterPro" id="IPR020126">
    <property type="entry name" value="DUF2732"/>
</dbReference>
<accession>A0A0H3FGX8</accession>
<sequence length="86" mass="9509">MNLSRNDRPKHTPVLRGFDQSSPAYQDAESLDNILKNARAESMADAAVKYSGRLERLAAYIATEGLNAAEAVELLRQESEQFGRAL</sequence>
<dbReference type="OrthoDB" id="6506066at2"/>
<reference evidence="2 3" key="2">
    <citation type="journal article" date="2012" name="J. Bacteriol.">
        <title>Complete Genome Sequence of Rahnella sp. Strain Y9602, a Gammaproteobacterium Isolate from Metal- and Radionuclide-Contaminated Soil.</title>
        <authorList>
            <person name="Martinez R.J."/>
            <person name="Bruce D."/>
            <person name="Detter C."/>
            <person name="Goodwin L.A."/>
            <person name="Han J."/>
            <person name="Han C.S."/>
            <person name="Held B."/>
            <person name="Land M.L."/>
            <person name="Mikhailova N."/>
            <person name="Nolan M."/>
            <person name="Pennacchio L."/>
            <person name="Pitluck S."/>
            <person name="Tapia R."/>
            <person name="Woyke T."/>
            <person name="Sobecky P.A."/>
        </authorList>
    </citation>
    <scope>NUCLEOTIDE SEQUENCE [LARGE SCALE GENOMIC DNA]</scope>
    <source>
        <strain evidence="2 3">Y9602</strain>
    </source>
</reference>
<dbReference type="AlphaFoldDB" id="A0A0H3FGX8"/>